<evidence type="ECO:0000256" key="7">
    <source>
        <dbReference type="RuleBase" id="RU362109"/>
    </source>
</evidence>
<evidence type="ECO:0000256" key="2">
    <source>
        <dbReference type="ARBA" id="ARBA00022679"/>
    </source>
</evidence>
<dbReference type="SUPFAM" id="SSF54495">
    <property type="entry name" value="UBC-like"/>
    <property type="match status" value="1"/>
</dbReference>
<accession>A0AAW1RUG2</accession>
<feature type="active site" description="Glycyl thioester intermediate" evidence="6">
    <location>
        <position position="72"/>
    </location>
</feature>
<evidence type="ECO:0000313" key="10">
    <source>
        <dbReference type="EMBL" id="KAK9837349.1"/>
    </source>
</evidence>
<sequence length="191" mass="20355">MQRPEEGIKVIVNEDNIADVQADYDGPAGTPFEGGVFRMKLVLGADFPDAPPKGYFLTKIFHPNVAKAGEICVNVLKRDWSRDLGLRHVLLVVRCLLVEPFAESALNEEAGKLLLESYKDYARHAALMTSIHAQPAKRPMPLTAAGGANAVNAQDETSSGGGAGAGPDAGQPAVKKAKGADKGRKRALKRL</sequence>
<evidence type="ECO:0000256" key="3">
    <source>
        <dbReference type="ARBA" id="ARBA00022741"/>
    </source>
</evidence>
<dbReference type="InterPro" id="IPR016135">
    <property type="entry name" value="UBQ-conjugating_enzyme/RWD"/>
</dbReference>
<keyword evidence="4 7" id="KW-0833">Ubl conjugation pathway</keyword>
<dbReference type="PANTHER" id="PTHR24067">
    <property type="entry name" value="UBIQUITIN-CONJUGATING ENZYME E2"/>
    <property type="match status" value="1"/>
</dbReference>
<organism evidence="10 11">
    <name type="scientific">Elliptochloris bilobata</name>
    <dbReference type="NCBI Taxonomy" id="381761"/>
    <lineage>
        <taxon>Eukaryota</taxon>
        <taxon>Viridiplantae</taxon>
        <taxon>Chlorophyta</taxon>
        <taxon>core chlorophytes</taxon>
        <taxon>Trebouxiophyceae</taxon>
        <taxon>Trebouxiophyceae incertae sedis</taxon>
        <taxon>Elliptochloris clade</taxon>
        <taxon>Elliptochloris</taxon>
    </lineage>
</organism>
<dbReference type="InterPro" id="IPR050113">
    <property type="entry name" value="Ub_conjugating_enzyme"/>
</dbReference>
<dbReference type="FunFam" id="3.10.110.10:FF:000031">
    <property type="entry name" value="Ubiquitin-conjugating enzyme E2 22"/>
    <property type="match status" value="1"/>
</dbReference>
<proteinExistence type="inferred from homology"/>
<keyword evidence="11" id="KW-1185">Reference proteome</keyword>
<name>A0AAW1RUG2_9CHLO</name>
<evidence type="ECO:0000256" key="5">
    <source>
        <dbReference type="ARBA" id="ARBA00022840"/>
    </source>
</evidence>
<dbReference type="InterPro" id="IPR023313">
    <property type="entry name" value="UBQ-conjugating_AS"/>
</dbReference>
<reference evidence="10 11" key="1">
    <citation type="journal article" date="2024" name="Nat. Commun.">
        <title>Phylogenomics reveals the evolutionary origins of lichenization in chlorophyte algae.</title>
        <authorList>
            <person name="Puginier C."/>
            <person name="Libourel C."/>
            <person name="Otte J."/>
            <person name="Skaloud P."/>
            <person name="Haon M."/>
            <person name="Grisel S."/>
            <person name="Petersen M."/>
            <person name="Berrin J.G."/>
            <person name="Delaux P.M."/>
            <person name="Dal Grande F."/>
            <person name="Keller J."/>
        </authorList>
    </citation>
    <scope>NUCLEOTIDE SEQUENCE [LARGE SCALE GENOMIC DNA]</scope>
    <source>
        <strain evidence="10 11">SAG 245.80</strain>
    </source>
</reference>
<dbReference type="PROSITE" id="PS50127">
    <property type="entry name" value="UBC_2"/>
    <property type="match status" value="1"/>
</dbReference>
<feature type="domain" description="UBC core" evidence="9">
    <location>
        <begin position="1"/>
        <end position="134"/>
    </location>
</feature>
<dbReference type="Proteomes" id="UP001445335">
    <property type="component" value="Unassembled WGS sequence"/>
</dbReference>
<comment type="similarity">
    <text evidence="7">Belongs to the ubiquitin-conjugating enzyme family.</text>
</comment>
<dbReference type="AlphaFoldDB" id="A0AAW1RUG2"/>
<evidence type="ECO:0000259" key="9">
    <source>
        <dbReference type="PROSITE" id="PS50127"/>
    </source>
</evidence>
<evidence type="ECO:0000256" key="8">
    <source>
        <dbReference type="SAM" id="MobiDB-lite"/>
    </source>
</evidence>
<keyword evidence="2" id="KW-0808">Transferase</keyword>
<dbReference type="CDD" id="cd23804">
    <property type="entry name" value="UBCc_UBE2S"/>
    <property type="match status" value="1"/>
</dbReference>
<evidence type="ECO:0000256" key="1">
    <source>
        <dbReference type="ARBA" id="ARBA00012486"/>
    </source>
</evidence>
<dbReference type="EC" id="2.3.2.23" evidence="1"/>
<protein>
    <recommendedName>
        <fullName evidence="1">E2 ubiquitin-conjugating enzyme</fullName>
        <ecNumber evidence="1">2.3.2.23</ecNumber>
    </recommendedName>
</protein>
<dbReference type="InterPro" id="IPR000608">
    <property type="entry name" value="UBC"/>
</dbReference>
<comment type="caution">
    <text evidence="10">The sequence shown here is derived from an EMBL/GenBank/DDBJ whole genome shotgun (WGS) entry which is preliminary data.</text>
</comment>
<dbReference type="GO" id="GO:0005524">
    <property type="term" value="F:ATP binding"/>
    <property type="evidence" value="ECO:0007669"/>
    <property type="project" value="UniProtKB-UniRule"/>
</dbReference>
<dbReference type="EMBL" id="JALJOU010000022">
    <property type="protein sequence ID" value="KAK9837349.1"/>
    <property type="molecule type" value="Genomic_DNA"/>
</dbReference>
<dbReference type="SMART" id="SM00212">
    <property type="entry name" value="UBCc"/>
    <property type="match status" value="1"/>
</dbReference>
<keyword evidence="5 7" id="KW-0067">ATP-binding</keyword>
<gene>
    <name evidence="10" type="ORF">WJX81_008243</name>
</gene>
<dbReference type="GO" id="GO:0061631">
    <property type="term" value="F:ubiquitin conjugating enzyme activity"/>
    <property type="evidence" value="ECO:0007669"/>
    <property type="project" value="UniProtKB-EC"/>
</dbReference>
<evidence type="ECO:0000313" key="11">
    <source>
        <dbReference type="Proteomes" id="UP001445335"/>
    </source>
</evidence>
<dbReference type="Pfam" id="PF00179">
    <property type="entry name" value="UQ_con"/>
    <property type="match status" value="1"/>
</dbReference>
<dbReference type="PROSITE" id="PS00183">
    <property type="entry name" value="UBC_1"/>
    <property type="match status" value="1"/>
</dbReference>
<evidence type="ECO:0000256" key="4">
    <source>
        <dbReference type="ARBA" id="ARBA00022786"/>
    </source>
</evidence>
<keyword evidence="3 7" id="KW-0547">Nucleotide-binding</keyword>
<dbReference type="Gene3D" id="3.10.110.10">
    <property type="entry name" value="Ubiquitin Conjugating Enzyme"/>
    <property type="match status" value="1"/>
</dbReference>
<feature type="region of interest" description="Disordered" evidence="8">
    <location>
        <begin position="139"/>
        <end position="191"/>
    </location>
</feature>
<evidence type="ECO:0000256" key="6">
    <source>
        <dbReference type="PROSITE-ProRule" id="PRU10133"/>
    </source>
</evidence>